<name>A0A9D1FKF8_9BACT</name>
<evidence type="ECO:0000313" key="3">
    <source>
        <dbReference type="EMBL" id="HIS74850.1"/>
    </source>
</evidence>
<comment type="caution">
    <text evidence="3">The sequence shown here is derived from an EMBL/GenBank/DDBJ whole genome shotgun (WGS) entry which is preliminary data.</text>
</comment>
<dbReference type="InterPro" id="IPR001387">
    <property type="entry name" value="Cro/C1-type_HTH"/>
</dbReference>
<proteinExistence type="predicted"/>
<dbReference type="SUPFAM" id="SSF47413">
    <property type="entry name" value="lambda repressor-like DNA-binding domains"/>
    <property type="match status" value="1"/>
</dbReference>
<feature type="domain" description="HTH cro/C1-type" evidence="2">
    <location>
        <begin position="8"/>
        <end position="62"/>
    </location>
</feature>
<reference evidence="3" key="1">
    <citation type="submission" date="2020-10" db="EMBL/GenBank/DDBJ databases">
        <authorList>
            <person name="Gilroy R."/>
        </authorList>
    </citation>
    <scope>NUCLEOTIDE SEQUENCE</scope>
    <source>
        <strain evidence="3">CHK152-2871</strain>
    </source>
</reference>
<dbReference type="GO" id="GO:0003677">
    <property type="term" value="F:DNA binding"/>
    <property type="evidence" value="ECO:0007669"/>
    <property type="project" value="UniProtKB-KW"/>
</dbReference>
<dbReference type="SMART" id="SM00530">
    <property type="entry name" value="HTH_XRE"/>
    <property type="match status" value="1"/>
</dbReference>
<dbReference type="AlphaFoldDB" id="A0A9D1FKF8"/>
<dbReference type="InterPro" id="IPR010982">
    <property type="entry name" value="Lambda_DNA-bd_dom_sf"/>
</dbReference>
<dbReference type="PROSITE" id="PS50943">
    <property type="entry name" value="HTH_CROC1"/>
    <property type="match status" value="1"/>
</dbReference>
<dbReference type="PANTHER" id="PTHR46558">
    <property type="entry name" value="TRACRIPTIONAL REGULATORY PROTEIN-RELATED-RELATED"/>
    <property type="match status" value="1"/>
</dbReference>
<dbReference type="Proteomes" id="UP000886865">
    <property type="component" value="Unassembled WGS sequence"/>
</dbReference>
<reference evidence="3" key="2">
    <citation type="journal article" date="2021" name="PeerJ">
        <title>Extensive microbial diversity within the chicken gut microbiome revealed by metagenomics and culture.</title>
        <authorList>
            <person name="Gilroy R."/>
            <person name="Ravi A."/>
            <person name="Getino M."/>
            <person name="Pursley I."/>
            <person name="Horton D.L."/>
            <person name="Alikhan N.F."/>
            <person name="Baker D."/>
            <person name="Gharbi K."/>
            <person name="Hall N."/>
            <person name="Watson M."/>
            <person name="Adriaenssens E.M."/>
            <person name="Foster-Nyarko E."/>
            <person name="Jarju S."/>
            <person name="Secka A."/>
            <person name="Antonio M."/>
            <person name="Oren A."/>
            <person name="Chaudhuri R.R."/>
            <person name="La Ragione R."/>
            <person name="Hildebrand F."/>
            <person name="Pallen M.J."/>
        </authorList>
    </citation>
    <scope>NUCLEOTIDE SEQUENCE</scope>
    <source>
        <strain evidence="3">CHK152-2871</strain>
    </source>
</reference>
<evidence type="ECO:0000256" key="1">
    <source>
        <dbReference type="ARBA" id="ARBA00023125"/>
    </source>
</evidence>
<gene>
    <name evidence="3" type="ORF">IAA86_07505</name>
</gene>
<evidence type="ECO:0000259" key="2">
    <source>
        <dbReference type="PROSITE" id="PS50943"/>
    </source>
</evidence>
<evidence type="ECO:0000313" key="4">
    <source>
        <dbReference type="Proteomes" id="UP000886865"/>
    </source>
</evidence>
<accession>A0A9D1FKF8</accession>
<keyword evidence="1" id="KW-0238">DNA-binding</keyword>
<dbReference type="EMBL" id="DVJQ01000065">
    <property type="protein sequence ID" value="HIS74850.1"/>
    <property type="molecule type" value="Genomic_DNA"/>
</dbReference>
<protein>
    <submittedName>
        <fullName evidence="3">Helix-turn-helix transcriptional regulator</fullName>
    </submittedName>
</protein>
<dbReference type="Gene3D" id="1.10.260.40">
    <property type="entry name" value="lambda repressor-like DNA-binding domains"/>
    <property type="match status" value="1"/>
</dbReference>
<dbReference type="PANTHER" id="PTHR46558:SF11">
    <property type="entry name" value="HTH-TYPE TRANSCRIPTIONAL REGULATOR XRE"/>
    <property type="match status" value="1"/>
</dbReference>
<sequence length="98" mass="11010">METIGEKLKSIRKSKGMTQAEFGESIGFSKQAVSNIENNLSNPSIDFISKLIMYHNVNANWLIASVGEMFNCTQNQLKSLKSEIMTEVELILKKRGIN</sequence>
<organism evidence="3 4">
    <name type="scientific">Candidatus Galligastranaerophilus intestinavium</name>
    <dbReference type="NCBI Taxonomy" id="2840836"/>
    <lineage>
        <taxon>Bacteria</taxon>
        <taxon>Candidatus Galligastranaerophilus</taxon>
    </lineage>
</organism>
<dbReference type="CDD" id="cd00093">
    <property type="entry name" value="HTH_XRE"/>
    <property type="match status" value="1"/>
</dbReference>
<dbReference type="Pfam" id="PF01381">
    <property type="entry name" value="HTH_3"/>
    <property type="match status" value="1"/>
</dbReference>